<dbReference type="AlphaFoldDB" id="A0A0G4NW28"/>
<dbReference type="Gene3D" id="3.30.300.30">
    <property type="match status" value="1"/>
</dbReference>
<dbReference type="InterPro" id="IPR042099">
    <property type="entry name" value="ANL_N_sf"/>
</dbReference>
<evidence type="ECO:0000256" key="3">
    <source>
        <dbReference type="ARBA" id="ARBA00022598"/>
    </source>
</evidence>
<proteinExistence type="predicted"/>
<gene>
    <name evidence="5" type="ORF">PCAMFM013_S002g000143</name>
</gene>
<evidence type="ECO:0000313" key="6">
    <source>
        <dbReference type="Proteomes" id="UP000053732"/>
    </source>
</evidence>
<dbReference type="GO" id="GO:0044550">
    <property type="term" value="P:secondary metabolite biosynthetic process"/>
    <property type="evidence" value="ECO:0007669"/>
    <property type="project" value="TreeGrafter"/>
</dbReference>
<evidence type="ECO:0000313" key="5">
    <source>
        <dbReference type="EMBL" id="CRL18273.1"/>
    </source>
</evidence>
<keyword evidence="2" id="KW-0597">Phosphoprotein</keyword>
<accession>A0A0G4NW28</accession>
<sequence>MAPVLLEPTIVVSKPSTAPLKVSVNGTVTTEVDLTLKARPWRLLHLADALDPPPPTQEEHPDIHIQRLLQLAWVTTIRAFSCSTTLYIGQDYLKGECYIGEAAHGYSKPTVQIHVDPHDTVRDLFRESIEALGPLSQKGVTENVLNGQAGENPGFNVTIVYHKQPVERILSGQDACVGHCQVCCGIPAKEPSEVNSIFAGLRLSIRHTSNNRLHARLDVGNTGVGLPLATSLLNSFNQALSSIDGSSTQSISSLELCSQQDRDQITQFTATIEPAHDYLLHDLCLQHAKITPDAPAVRSWDGDLTYHQLEELTSRLAHWLVGQGVGPNIYVACAFYKSTWAIVARLAVLMAGGAYICVDGNDPPAYLGSALERTQIKIMLTSAGYKERFADRVETLFEVSEASVSSLPLKTSIPCSTVTPTDPCVVLFTSGSTGKPKGIIQEHRSYASALTDYIRVMDMGPHSRMFQFDSYTFDISNNDFLAPLIAGGCCCVPTISLTMEALMNDMNDLEGNIMFITPSVAIDMEPDRVPTLEMMCIGGEPVSDAVLAKWLGRVQVVNQYGMGEVASLCAYNRNLQMGRGSVVGHPATGTIWIVNPDNPDQLMPVGAVGELLIEGPHLSKGYLDHVSGKSENFLAALPIWMAQLHTDRPNHRLYRSGDLGRYNHDGTIELMGRKDSMLKLDGARVEAGQVEYVLRRNLSTGDAAVVDILGAVDGQGDPILGVYLYLVNNPMNMESGPVEEMEFRPISDRHAVYALTQSLSEAVRQSLPKYYVPALYILIDRVPRTKSKKTDRRKLHMLGQAYYMEHREELEGITVWLDWSKI</sequence>
<dbReference type="PANTHER" id="PTHR45527:SF3">
    <property type="entry name" value="SIDEROPHORE SYNTHETASE (EUROFUNG)"/>
    <property type="match status" value="1"/>
</dbReference>
<feature type="domain" description="AMP-dependent synthetase/ligase" evidence="4">
    <location>
        <begin position="286"/>
        <end position="623"/>
    </location>
</feature>
<evidence type="ECO:0000256" key="1">
    <source>
        <dbReference type="ARBA" id="ARBA00022450"/>
    </source>
</evidence>
<dbReference type="EMBL" id="HG793135">
    <property type="protein sequence ID" value="CRL18273.1"/>
    <property type="molecule type" value="Genomic_DNA"/>
</dbReference>
<dbReference type="CDD" id="cd05918">
    <property type="entry name" value="A_NRPS_SidN3_like"/>
    <property type="match status" value="1"/>
</dbReference>
<dbReference type="Gene3D" id="3.40.50.12780">
    <property type="entry name" value="N-terminal domain of ligase-like"/>
    <property type="match status" value="1"/>
</dbReference>
<organism evidence="5 6">
    <name type="scientific">Penicillium camemberti (strain FM 013)</name>
    <dbReference type="NCBI Taxonomy" id="1429867"/>
    <lineage>
        <taxon>Eukaryota</taxon>
        <taxon>Fungi</taxon>
        <taxon>Dikarya</taxon>
        <taxon>Ascomycota</taxon>
        <taxon>Pezizomycotina</taxon>
        <taxon>Eurotiomycetes</taxon>
        <taxon>Eurotiomycetidae</taxon>
        <taxon>Eurotiales</taxon>
        <taxon>Aspergillaceae</taxon>
        <taxon>Penicillium</taxon>
    </lineage>
</organism>
<keyword evidence="1" id="KW-0596">Phosphopantetheine</keyword>
<reference evidence="5 6" key="1">
    <citation type="journal article" date="2014" name="Nat. Commun.">
        <title>Multiple recent horizontal transfers of a large genomic region in cheese making fungi.</title>
        <authorList>
            <person name="Cheeseman K."/>
            <person name="Ropars J."/>
            <person name="Renault P."/>
            <person name="Dupont J."/>
            <person name="Gouzy J."/>
            <person name="Branca A."/>
            <person name="Abraham A.L."/>
            <person name="Ceppi M."/>
            <person name="Conseiller E."/>
            <person name="Debuchy R."/>
            <person name="Malagnac F."/>
            <person name="Goarin A."/>
            <person name="Silar P."/>
            <person name="Lacoste S."/>
            <person name="Sallet E."/>
            <person name="Bensimon A."/>
            <person name="Giraud T."/>
            <person name="Brygoo Y."/>
        </authorList>
    </citation>
    <scope>NUCLEOTIDE SEQUENCE [LARGE SCALE GENOMIC DNA]</scope>
    <source>
        <strain evidence="6">FM 013</strain>
    </source>
</reference>
<dbReference type="STRING" id="1429867.A0A0G4NW28"/>
<dbReference type="PROSITE" id="PS00455">
    <property type="entry name" value="AMP_BINDING"/>
    <property type="match status" value="1"/>
</dbReference>
<protein>
    <submittedName>
        <fullName evidence="5">AMP-dependent synthetase/ligase</fullName>
    </submittedName>
</protein>
<keyword evidence="6" id="KW-1185">Reference proteome</keyword>
<dbReference type="InterPro" id="IPR020845">
    <property type="entry name" value="AMP-binding_CS"/>
</dbReference>
<dbReference type="GO" id="GO:0043041">
    <property type="term" value="P:amino acid activation for nonribosomal peptide biosynthetic process"/>
    <property type="evidence" value="ECO:0007669"/>
    <property type="project" value="TreeGrafter"/>
</dbReference>
<name>A0A0G4NW28_PENC3</name>
<dbReference type="Pfam" id="PF00501">
    <property type="entry name" value="AMP-binding"/>
    <property type="match status" value="1"/>
</dbReference>
<dbReference type="GO" id="GO:0016874">
    <property type="term" value="F:ligase activity"/>
    <property type="evidence" value="ECO:0007669"/>
    <property type="project" value="UniProtKB-KW"/>
</dbReference>
<dbReference type="InterPro" id="IPR000873">
    <property type="entry name" value="AMP-dep_synth/lig_dom"/>
</dbReference>
<dbReference type="GO" id="GO:0005737">
    <property type="term" value="C:cytoplasm"/>
    <property type="evidence" value="ECO:0007669"/>
    <property type="project" value="TreeGrafter"/>
</dbReference>
<dbReference type="GO" id="GO:0031177">
    <property type="term" value="F:phosphopantetheine binding"/>
    <property type="evidence" value="ECO:0007669"/>
    <property type="project" value="TreeGrafter"/>
</dbReference>
<dbReference type="SUPFAM" id="SSF56801">
    <property type="entry name" value="Acetyl-CoA synthetase-like"/>
    <property type="match status" value="1"/>
</dbReference>
<keyword evidence="3 5" id="KW-0436">Ligase</keyword>
<evidence type="ECO:0000256" key="2">
    <source>
        <dbReference type="ARBA" id="ARBA00022553"/>
    </source>
</evidence>
<dbReference type="PANTHER" id="PTHR45527">
    <property type="entry name" value="NONRIBOSOMAL PEPTIDE SYNTHETASE"/>
    <property type="match status" value="1"/>
</dbReference>
<dbReference type="Proteomes" id="UP000053732">
    <property type="component" value="Unassembled WGS sequence"/>
</dbReference>
<dbReference type="InterPro" id="IPR045851">
    <property type="entry name" value="AMP-bd_C_sf"/>
</dbReference>
<evidence type="ECO:0000259" key="4">
    <source>
        <dbReference type="Pfam" id="PF00501"/>
    </source>
</evidence>